<keyword evidence="1" id="KW-1133">Transmembrane helix</keyword>
<accession>A0ABR0AXV1</accession>
<feature type="transmembrane region" description="Helical" evidence="1">
    <location>
        <begin position="12"/>
        <end position="33"/>
    </location>
</feature>
<sequence>MDDFGLAVSLWAFLRLAIARIVIGGFIIGVIAFDHFSKRNSAEKYSAFGQDAEQGLVERHFVQKCELKREREKEREFRRTETETGRRVFLVGYYCVCDFHLAIVGRQMCGTVDSTTATKNDGEQTSQVKVTRIRIIWEDQRRARGCPRSFCRGSFSFFASHVFLCDSLPHGTQNTMGHSVCGGVLIVKMAQEQNEGERSNQKRSSDFCLISGWDTVLVRNSILVVFVYYLLRQSGRNTNQKRGTAPVGYF</sequence>
<gene>
    <name evidence="2" type="ORF">OUZ56_022822</name>
</gene>
<protein>
    <submittedName>
        <fullName evidence="2">Uncharacterized protein</fullName>
    </submittedName>
</protein>
<keyword evidence="1" id="KW-0472">Membrane</keyword>
<reference evidence="2 3" key="1">
    <citation type="journal article" date="2023" name="Nucleic Acids Res.">
        <title>The hologenome of Daphnia magna reveals possible DNA methylation and microbiome-mediated evolution of the host genome.</title>
        <authorList>
            <person name="Chaturvedi A."/>
            <person name="Li X."/>
            <person name="Dhandapani V."/>
            <person name="Marshall H."/>
            <person name="Kissane S."/>
            <person name="Cuenca-Cambronero M."/>
            <person name="Asole G."/>
            <person name="Calvet F."/>
            <person name="Ruiz-Romero M."/>
            <person name="Marangio P."/>
            <person name="Guigo R."/>
            <person name="Rago D."/>
            <person name="Mirbahai L."/>
            <person name="Eastwood N."/>
            <person name="Colbourne J.K."/>
            <person name="Zhou J."/>
            <person name="Mallon E."/>
            <person name="Orsini L."/>
        </authorList>
    </citation>
    <scope>NUCLEOTIDE SEQUENCE [LARGE SCALE GENOMIC DNA]</scope>
    <source>
        <strain evidence="2">LRV0_1</strain>
    </source>
</reference>
<keyword evidence="1" id="KW-0812">Transmembrane</keyword>
<comment type="caution">
    <text evidence="2">The sequence shown here is derived from an EMBL/GenBank/DDBJ whole genome shotgun (WGS) entry which is preliminary data.</text>
</comment>
<evidence type="ECO:0000313" key="2">
    <source>
        <dbReference type="EMBL" id="KAK4029864.1"/>
    </source>
</evidence>
<keyword evidence="3" id="KW-1185">Reference proteome</keyword>
<dbReference type="EMBL" id="JAOYFB010000039">
    <property type="protein sequence ID" value="KAK4029864.1"/>
    <property type="molecule type" value="Genomic_DNA"/>
</dbReference>
<dbReference type="Proteomes" id="UP001234178">
    <property type="component" value="Unassembled WGS sequence"/>
</dbReference>
<feature type="transmembrane region" description="Helical" evidence="1">
    <location>
        <begin position="207"/>
        <end position="231"/>
    </location>
</feature>
<evidence type="ECO:0000313" key="3">
    <source>
        <dbReference type="Proteomes" id="UP001234178"/>
    </source>
</evidence>
<name>A0ABR0AXV1_9CRUS</name>
<organism evidence="2 3">
    <name type="scientific">Daphnia magna</name>
    <dbReference type="NCBI Taxonomy" id="35525"/>
    <lineage>
        <taxon>Eukaryota</taxon>
        <taxon>Metazoa</taxon>
        <taxon>Ecdysozoa</taxon>
        <taxon>Arthropoda</taxon>
        <taxon>Crustacea</taxon>
        <taxon>Branchiopoda</taxon>
        <taxon>Diplostraca</taxon>
        <taxon>Cladocera</taxon>
        <taxon>Anomopoda</taxon>
        <taxon>Daphniidae</taxon>
        <taxon>Daphnia</taxon>
    </lineage>
</organism>
<proteinExistence type="predicted"/>
<evidence type="ECO:0000256" key="1">
    <source>
        <dbReference type="SAM" id="Phobius"/>
    </source>
</evidence>